<comment type="caution">
    <text evidence="4">The sequence shown here is derived from an EMBL/GenBank/DDBJ whole genome shotgun (WGS) entry which is preliminary data.</text>
</comment>
<evidence type="ECO:0000256" key="2">
    <source>
        <dbReference type="ARBA" id="ARBA00022737"/>
    </source>
</evidence>
<dbReference type="InterPro" id="IPR011043">
    <property type="entry name" value="Gal_Oxase/kelch_b-propeller"/>
</dbReference>
<keyword evidence="1" id="KW-0880">Kelch repeat</keyword>
<dbReference type="Pfam" id="PF00651">
    <property type="entry name" value="BTB"/>
    <property type="match status" value="1"/>
</dbReference>
<evidence type="ECO:0000259" key="3">
    <source>
        <dbReference type="PROSITE" id="PS50097"/>
    </source>
</evidence>
<dbReference type="Proteomes" id="UP000663842">
    <property type="component" value="Unassembled WGS sequence"/>
</dbReference>
<dbReference type="InterPro" id="IPR006652">
    <property type="entry name" value="Kelch_1"/>
</dbReference>
<dbReference type="SMART" id="SM00225">
    <property type="entry name" value="BTB"/>
    <property type="match status" value="1"/>
</dbReference>
<proteinExistence type="predicted"/>
<evidence type="ECO:0000256" key="1">
    <source>
        <dbReference type="ARBA" id="ARBA00022441"/>
    </source>
</evidence>
<dbReference type="Pfam" id="PF07707">
    <property type="entry name" value="BACK"/>
    <property type="match status" value="1"/>
</dbReference>
<dbReference type="Gene3D" id="1.25.40.420">
    <property type="match status" value="1"/>
</dbReference>
<dbReference type="Pfam" id="PF01344">
    <property type="entry name" value="Kelch_1"/>
    <property type="match status" value="5"/>
</dbReference>
<evidence type="ECO:0000313" key="4">
    <source>
        <dbReference type="EMBL" id="CAF3725686.1"/>
    </source>
</evidence>
<dbReference type="InterPro" id="IPR015915">
    <property type="entry name" value="Kelch-typ_b-propeller"/>
</dbReference>
<dbReference type="PANTHER" id="PTHR45632">
    <property type="entry name" value="LD33804P"/>
    <property type="match status" value="1"/>
</dbReference>
<dbReference type="Gene3D" id="2.120.10.80">
    <property type="entry name" value="Kelch-type beta propeller"/>
    <property type="match status" value="2"/>
</dbReference>
<protein>
    <recommendedName>
        <fullName evidence="3">BTB domain-containing protein</fullName>
    </recommendedName>
</protein>
<dbReference type="InterPro" id="IPR017096">
    <property type="entry name" value="BTB-kelch_protein"/>
</dbReference>
<accession>A0A818WGT7</accession>
<dbReference type="Gene3D" id="3.30.710.10">
    <property type="entry name" value="Potassium Channel Kv1.1, Chain A"/>
    <property type="match status" value="1"/>
</dbReference>
<dbReference type="InterPro" id="IPR011333">
    <property type="entry name" value="SKP1/BTB/POZ_sf"/>
</dbReference>
<dbReference type="SUPFAM" id="SSF54695">
    <property type="entry name" value="POZ domain"/>
    <property type="match status" value="1"/>
</dbReference>
<reference evidence="4" key="1">
    <citation type="submission" date="2021-02" db="EMBL/GenBank/DDBJ databases">
        <authorList>
            <person name="Nowell W R."/>
        </authorList>
    </citation>
    <scope>NUCLEOTIDE SEQUENCE</scope>
</reference>
<dbReference type="PANTHER" id="PTHR45632:SF3">
    <property type="entry name" value="KELCH-LIKE PROTEIN 32"/>
    <property type="match status" value="1"/>
</dbReference>
<sequence length="601" mass="68257">MRVPYTSSTSQINKFLQNLNDYLDSGIYCDLTFIIAYEKFPCHRIILASASPYFQALLTHRFKENDLNSIELRDIEPQIFSLLLHYIYSGKIDIDNNNVHDILIASDMLQLDEVAQFCCHYLSISLNETNVIDIWKIADELGCSSLKENAEHYILTNFCNLIKFNIIKSIPHNLLIKIISNDDLIIDNEEQVLEAILIWYYHNHEQSFGQLFDSVRFEYISKEHQKKILHQIGFGSAGQPKRCPVPCPALGLSRPALPCENPSIIHRIEQVITNRECRINNSPVRRGMRQTCYLFGGYGSNIDDDNSHLLTASYRCHFDINDSSPSSHSIEIEQIPGDEMRYPRMHHQIAALGSFIYTVGGEDGDNIFNSVEIFDSLSKVHNEKWRQGNSMITPRCNFGLVSLDSTTLYALGGHIGADITSSIEMFNSQTGQWIVLPYKLKSPCYGFACVQLNGLIICIGGSCIFNLPVKTTEIFNPRTGQSYLCTDMNEARTLCSACIDDEHEKIYVFGGADANGNGLRSVEAYNSSDCRWYKLPSMLFNRISPCVYRIGYYIFVFGGRTSLAHNSEILNTAEIYHIEKKTWIRTNDVPIHIYGAATVLR</sequence>
<dbReference type="EMBL" id="CAJOBF010000021">
    <property type="protein sequence ID" value="CAF3725686.1"/>
    <property type="molecule type" value="Genomic_DNA"/>
</dbReference>
<dbReference type="InterPro" id="IPR000210">
    <property type="entry name" value="BTB/POZ_dom"/>
</dbReference>
<dbReference type="SMART" id="SM00612">
    <property type="entry name" value="Kelch"/>
    <property type="match status" value="5"/>
</dbReference>
<organism evidence="4 5">
    <name type="scientific">Rotaria magnacalcarata</name>
    <dbReference type="NCBI Taxonomy" id="392030"/>
    <lineage>
        <taxon>Eukaryota</taxon>
        <taxon>Metazoa</taxon>
        <taxon>Spiralia</taxon>
        <taxon>Gnathifera</taxon>
        <taxon>Rotifera</taxon>
        <taxon>Eurotatoria</taxon>
        <taxon>Bdelloidea</taxon>
        <taxon>Philodinida</taxon>
        <taxon>Philodinidae</taxon>
        <taxon>Rotaria</taxon>
    </lineage>
</organism>
<dbReference type="PIRSF" id="PIRSF037037">
    <property type="entry name" value="Kelch-like_protein_gigaxonin"/>
    <property type="match status" value="1"/>
</dbReference>
<dbReference type="PROSITE" id="PS50097">
    <property type="entry name" value="BTB"/>
    <property type="match status" value="1"/>
</dbReference>
<dbReference type="SUPFAM" id="SSF50965">
    <property type="entry name" value="Galactose oxidase, central domain"/>
    <property type="match status" value="1"/>
</dbReference>
<name>A0A818WGT7_9BILA</name>
<evidence type="ECO:0000313" key="5">
    <source>
        <dbReference type="Proteomes" id="UP000663842"/>
    </source>
</evidence>
<dbReference type="InterPro" id="IPR011705">
    <property type="entry name" value="BACK"/>
</dbReference>
<keyword evidence="2" id="KW-0677">Repeat</keyword>
<dbReference type="SMART" id="SM00875">
    <property type="entry name" value="BACK"/>
    <property type="match status" value="1"/>
</dbReference>
<dbReference type="AlphaFoldDB" id="A0A818WGT7"/>
<gene>
    <name evidence="4" type="ORF">UXM345_LOCUS494</name>
</gene>
<feature type="domain" description="BTB" evidence="3">
    <location>
        <begin position="29"/>
        <end position="96"/>
    </location>
</feature>